<organism evidence="4 5">
    <name type="scientific">Candidatus Photodesmus blepharonis</name>
    <dbReference type="NCBI Taxonomy" id="1179155"/>
    <lineage>
        <taxon>Bacteria</taxon>
        <taxon>Pseudomonadati</taxon>
        <taxon>Pseudomonadota</taxon>
        <taxon>Gammaproteobacteria</taxon>
        <taxon>Vibrionales</taxon>
        <taxon>Vibrionaceae</taxon>
        <taxon>Candidatus Photodesmus</taxon>
    </lineage>
</organism>
<dbReference type="GO" id="GO:0004106">
    <property type="term" value="F:chorismate mutase activity"/>
    <property type="evidence" value="ECO:0007669"/>
    <property type="project" value="UniProtKB-EC"/>
</dbReference>
<dbReference type="eggNOG" id="COG1605">
    <property type="taxonomic scope" value="Bacteria"/>
</dbReference>
<dbReference type="Gene3D" id="1.20.59.10">
    <property type="entry name" value="Chorismate mutase"/>
    <property type="match status" value="1"/>
</dbReference>
<dbReference type="EMBL" id="JGVK01000028">
    <property type="protein sequence ID" value="KEY91010.1"/>
    <property type="molecule type" value="Genomic_DNA"/>
</dbReference>
<dbReference type="InterPro" id="IPR051331">
    <property type="entry name" value="Chorismate_mutase-related"/>
</dbReference>
<dbReference type="InterPro" id="IPR036263">
    <property type="entry name" value="Chorismate_II_sf"/>
</dbReference>
<dbReference type="Proteomes" id="UP000053784">
    <property type="component" value="Unassembled WGS sequence"/>
</dbReference>
<dbReference type="SUPFAM" id="SSF48600">
    <property type="entry name" value="Chorismate mutase II"/>
    <property type="match status" value="1"/>
</dbReference>
<evidence type="ECO:0000256" key="2">
    <source>
        <dbReference type="ARBA" id="ARBA00023235"/>
    </source>
</evidence>
<evidence type="ECO:0000259" key="3">
    <source>
        <dbReference type="PROSITE" id="PS51168"/>
    </source>
</evidence>
<dbReference type="EC" id="5.4.99.5" evidence="1"/>
<dbReference type="Pfam" id="PF01817">
    <property type="entry name" value="CM_2"/>
    <property type="match status" value="1"/>
</dbReference>
<feature type="domain" description="Chorismate mutase" evidence="3">
    <location>
        <begin position="1"/>
        <end position="86"/>
    </location>
</feature>
<dbReference type="OrthoDB" id="6198144at2"/>
<keyword evidence="5" id="KW-1185">Reference proteome</keyword>
<dbReference type="STRING" id="1179155.CF67_05029"/>
<accession>A0A084CMI1</accession>
<evidence type="ECO:0000313" key="5">
    <source>
        <dbReference type="Proteomes" id="UP000053784"/>
    </source>
</evidence>
<dbReference type="PANTHER" id="PTHR38041">
    <property type="entry name" value="CHORISMATE MUTASE"/>
    <property type="match status" value="1"/>
</dbReference>
<gene>
    <name evidence="4" type="primary">tyrA</name>
    <name evidence="4" type="ORF">CF67_05029</name>
</gene>
<proteinExistence type="predicted"/>
<dbReference type="PROSITE" id="PS51168">
    <property type="entry name" value="CHORISMATE_MUT_2"/>
    <property type="match status" value="1"/>
</dbReference>
<dbReference type="SMART" id="SM00830">
    <property type="entry name" value="CM_2"/>
    <property type="match status" value="1"/>
</dbReference>
<dbReference type="InterPro" id="IPR002701">
    <property type="entry name" value="CM_II_prokaryot"/>
</dbReference>
<reference evidence="4 5" key="1">
    <citation type="submission" date="2014-03" db="EMBL/GenBank/DDBJ databases">
        <title>Selection and divergence in the genomes of co-occurring obligate luminous symbionts with specific hosts.</title>
        <authorList>
            <person name="Hendry T.A."/>
            <person name="de Wet J.R."/>
            <person name="Dunlap P.V."/>
        </authorList>
    </citation>
    <scope>NUCLEOTIDE SEQUENCE [LARGE SCALE GENOMIC DNA]</scope>
    <source>
        <strain evidence="4 5">Ppalp.1</strain>
    </source>
</reference>
<dbReference type="GO" id="GO:0046417">
    <property type="term" value="P:chorismate metabolic process"/>
    <property type="evidence" value="ECO:0007669"/>
    <property type="project" value="InterPro"/>
</dbReference>
<dbReference type="AlphaFoldDB" id="A0A084CMI1"/>
<keyword evidence="2" id="KW-0413">Isomerase</keyword>
<dbReference type="PANTHER" id="PTHR38041:SF1">
    <property type="entry name" value="CHORISMATE MUTASE"/>
    <property type="match status" value="1"/>
</dbReference>
<sequence>MSVELNRLRDQIDVIDQQILYLLSKRFFLVKKIKAVKNRYGLSIYAPEREAMVLTSCCAEAKRLGIPIQLVRDILSRIMSESYMMK</sequence>
<comment type="caution">
    <text evidence="4">The sequence shown here is derived from an EMBL/GenBank/DDBJ whole genome shotgun (WGS) entry which is preliminary data.</text>
</comment>
<protein>
    <recommendedName>
        <fullName evidence="1">chorismate mutase</fullName>
        <ecNumber evidence="1">5.4.99.5</ecNumber>
    </recommendedName>
</protein>
<evidence type="ECO:0000313" key="4">
    <source>
        <dbReference type="EMBL" id="KEY91010.1"/>
    </source>
</evidence>
<dbReference type="RefSeq" id="WP_034414823.1">
    <property type="nucleotide sequence ID" value="NZ_JGVK01000028.1"/>
</dbReference>
<dbReference type="GO" id="GO:0009697">
    <property type="term" value="P:salicylic acid biosynthetic process"/>
    <property type="evidence" value="ECO:0007669"/>
    <property type="project" value="TreeGrafter"/>
</dbReference>
<name>A0A084CMI1_9GAMM</name>
<evidence type="ECO:0000256" key="1">
    <source>
        <dbReference type="ARBA" id="ARBA00012404"/>
    </source>
</evidence>
<dbReference type="InterPro" id="IPR036979">
    <property type="entry name" value="CM_dom_sf"/>
</dbReference>